<gene>
    <name evidence="1" type="ORF">MM415B01682_0012</name>
</gene>
<name>A0A6M3IIP0_9ZZZZ</name>
<protein>
    <submittedName>
        <fullName evidence="1">Uncharacterized protein</fullName>
    </submittedName>
</protein>
<dbReference type="AlphaFoldDB" id="A0A6M3IIP0"/>
<sequence length="304" mass="34895">MHEKLTSFFVFDYFDKLTKTKGECCITIYAPEMKTFLGDLNKSELVAMLTSFYTCPDNPAYRTKSGTQTSFKNVCVNLLACSTPEWLTLGTTTDEIAGGFTGRFVYVYEDSTDRSFPFPEDFVTQDVIDLRKRLTEDLIHISTIKGQFSISDQAKAEYIVWYNKRKEECKDERLVGYYSRKRDLVFKIAMLVSVAQDDYLYIDEDILHTTWQLLSQVEARMADTFSGVVEDPALKYKDAVLSQLARAPGLKLTRAELLRTNWHKFDGMILDRIIRNLEEARVIDVGSMVAGKSRQVVYKLIDSI</sequence>
<accession>A0A6M3IIP0</accession>
<organism evidence="1">
    <name type="scientific">viral metagenome</name>
    <dbReference type="NCBI Taxonomy" id="1070528"/>
    <lineage>
        <taxon>unclassified sequences</taxon>
        <taxon>metagenomes</taxon>
        <taxon>organismal metagenomes</taxon>
    </lineage>
</organism>
<evidence type="ECO:0000313" key="1">
    <source>
        <dbReference type="EMBL" id="QJA57225.1"/>
    </source>
</evidence>
<reference evidence="1" key="1">
    <citation type="submission" date="2020-03" db="EMBL/GenBank/DDBJ databases">
        <title>The deep terrestrial virosphere.</title>
        <authorList>
            <person name="Holmfeldt K."/>
            <person name="Nilsson E."/>
            <person name="Simone D."/>
            <person name="Lopez-Fernandez M."/>
            <person name="Wu X."/>
            <person name="de Brujin I."/>
            <person name="Lundin D."/>
            <person name="Andersson A."/>
            <person name="Bertilsson S."/>
            <person name="Dopson M."/>
        </authorList>
    </citation>
    <scope>NUCLEOTIDE SEQUENCE</scope>
    <source>
        <strain evidence="1">MM415B01682</strain>
    </source>
</reference>
<proteinExistence type="predicted"/>
<dbReference type="EMBL" id="MT141261">
    <property type="protein sequence ID" value="QJA57225.1"/>
    <property type="molecule type" value="Genomic_DNA"/>
</dbReference>